<dbReference type="AlphaFoldDB" id="A0A4Q4KFY3"/>
<sequence length="125" mass="14730">MIKDISEIREKLKKTLESFLGPLKVKVNKPANFELMGTIETYQGKQKVEGIYFSSLVPKEKDVRLYFFPAYTHPQEFENLSETLKKFKKGKSCFHIKYLDEELENEIQNMISKGVELYKKDGWLE</sequence>
<proteinExistence type="predicted"/>
<keyword evidence="2" id="KW-1185">Reference proteome</keyword>
<evidence type="ECO:0000313" key="2">
    <source>
        <dbReference type="Proteomes" id="UP000293952"/>
    </source>
</evidence>
<name>A0A4Q4KFY3_9FLAO</name>
<accession>A0A4Q4KFY3</accession>
<dbReference type="EMBL" id="SETE01000008">
    <property type="protein sequence ID" value="RYM31447.1"/>
    <property type="molecule type" value="Genomic_DNA"/>
</dbReference>
<protein>
    <recommendedName>
        <fullName evidence="3">DUF1801 domain-containing protein</fullName>
    </recommendedName>
</protein>
<dbReference type="OrthoDB" id="6331972at2"/>
<gene>
    <name evidence="1" type="ORF">ERX46_16185</name>
</gene>
<organism evidence="1 2">
    <name type="scientific">Brumimicrobium glaciale</name>
    <dbReference type="NCBI Taxonomy" id="200475"/>
    <lineage>
        <taxon>Bacteria</taxon>
        <taxon>Pseudomonadati</taxon>
        <taxon>Bacteroidota</taxon>
        <taxon>Flavobacteriia</taxon>
        <taxon>Flavobacteriales</taxon>
        <taxon>Crocinitomicaceae</taxon>
        <taxon>Brumimicrobium</taxon>
    </lineage>
</organism>
<dbReference type="RefSeq" id="WP_130094911.1">
    <property type="nucleotide sequence ID" value="NZ_SETE01000008.1"/>
</dbReference>
<evidence type="ECO:0008006" key="3">
    <source>
        <dbReference type="Google" id="ProtNLM"/>
    </source>
</evidence>
<reference evidence="1 2" key="1">
    <citation type="submission" date="2019-02" db="EMBL/GenBank/DDBJ databases">
        <title>Genome sequence of the sea-ice species Brumimicrobium glaciale.</title>
        <authorList>
            <person name="Bowman J.P."/>
        </authorList>
    </citation>
    <scope>NUCLEOTIDE SEQUENCE [LARGE SCALE GENOMIC DNA]</scope>
    <source>
        <strain evidence="1 2">IC156</strain>
    </source>
</reference>
<evidence type="ECO:0000313" key="1">
    <source>
        <dbReference type="EMBL" id="RYM31447.1"/>
    </source>
</evidence>
<comment type="caution">
    <text evidence="1">The sequence shown here is derived from an EMBL/GenBank/DDBJ whole genome shotgun (WGS) entry which is preliminary data.</text>
</comment>
<dbReference type="Proteomes" id="UP000293952">
    <property type="component" value="Unassembled WGS sequence"/>
</dbReference>